<keyword evidence="4" id="KW-1185">Reference proteome</keyword>
<feature type="region of interest" description="Disordered" evidence="1">
    <location>
        <begin position="574"/>
        <end position="596"/>
    </location>
</feature>
<comment type="caution">
    <text evidence="3">The sequence shown here is derived from an EMBL/GenBank/DDBJ whole genome shotgun (WGS) entry which is preliminary data.</text>
</comment>
<dbReference type="PANTHER" id="PTHR14663">
    <property type="entry name" value="METHYLTRANSFERASE NSUN7-RELATED"/>
    <property type="match status" value="1"/>
</dbReference>
<dbReference type="InterPro" id="IPR029063">
    <property type="entry name" value="SAM-dependent_MTases_sf"/>
</dbReference>
<dbReference type="InterPro" id="IPR049561">
    <property type="entry name" value="NSUN5_7_fdxn-like"/>
</dbReference>
<accession>A0ABQ7SFZ1</accession>
<organism evidence="3 4">
    <name type="scientific">Phrynosoma platyrhinos</name>
    <name type="common">Desert horned lizard</name>
    <dbReference type="NCBI Taxonomy" id="52577"/>
    <lineage>
        <taxon>Eukaryota</taxon>
        <taxon>Metazoa</taxon>
        <taxon>Chordata</taxon>
        <taxon>Craniata</taxon>
        <taxon>Vertebrata</taxon>
        <taxon>Euteleostomi</taxon>
        <taxon>Lepidosauria</taxon>
        <taxon>Squamata</taxon>
        <taxon>Bifurcata</taxon>
        <taxon>Unidentata</taxon>
        <taxon>Episquamata</taxon>
        <taxon>Toxicofera</taxon>
        <taxon>Iguania</taxon>
        <taxon>Phrynosomatidae</taxon>
        <taxon>Phrynosomatinae</taxon>
        <taxon>Phrynosoma</taxon>
    </lineage>
</organism>
<sequence>MVYCPKYACEECTSRQHDSLKENQDVLENILIDSGIYPMQSIPDELTSLVIVMLYDLQDRKFEARCNADDEEPIAEVQEVERYLCSFKTKLAAALARCRIKHDALTIEHILPEMIRKQEQRASALPLYAWVNTLKASLEEIHSSLQKEGFTKVDSIANFGGYSYCLDMHCEDVLIFPSYLKEQLLTLELFTNQKLLLQDKSRSLAVHSVKALLNMDDDILVAHTSSWLTLAHMSALTNQETSKVFVCGVKSTAKEAELKGLFAQMECKNAELLRDLSQGSVAEDKLNMLAQQQFKELTHAMQFSKVQAVVYCTCSVYQEENEVVVNKALGSGAEGTKAQPYKLCPPVLPLCCKSEINTSAANFFKLEPSEVSNSCFIAVLARERDPSESVSVKDVLARAAAKGLLEGIDLAKPPKKEEKKKKKQKVTQTKTAIKEAVIQSKIQEFLNREMKTTTIDSDSSVSNITASVSQTVNQTNGSIGLKKTAKPLSNSSLPVMSRNPLASPSMQKVFERQRNIRKPKLEERVMILKPVEIVLPPVMMPYFNPQGNRSEISSNHYYYRWVGGRNGMISPSASKKLIKSKEPSSSSTAKHSRPGL</sequence>
<dbReference type="PANTHER" id="PTHR14663:SF2">
    <property type="entry name" value="METHYLTRANSFERASE NSUN7-RELATED"/>
    <property type="match status" value="1"/>
</dbReference>
<dbReference type="SUPFAM" id="SSF53335">
    <property type="entry name" value="S-adenosyl-L-methionine-dependent methyltransferases"/>
    <property type="match status" value="1"/>
</dbReference>
<dbReference type="Proteomes" id="UP000826234">
    <property type="component" value="Unassembled WGS sequence"/>
</dbReference>
<reference evidence="3 4" key="1">
    <citation type="journal article" date="2022" name="Gigascience">
        <title>A chromosome-level genome assembly and annotation of the desert horned lizard, Phrynosoma platyrhinos, provides insight into chromosomal rearrangements among reptiles.</title>
        <authorList>
            <person name="Koochekian N."/>
            <person name="Ascanio A."/>
            <person name="Farleigh K."/>
            <person name="Card D.C."/>
            <person name="Schield D.R."/>
            <person name="Castoe T.A."/>
            <person name="Jezkova T."/>
        </authorList>
    </citation>
    <scope>NUCLEOTIDE SEQUENCE [LARGE SCALE GENOMIC DNA]</scope>
    <source>
        <strain evidence="3">NK-2021</strain>
    </source>
</reference>
<evidence type="ECO:0000256" key="1">
    <source>
        <dbReference type="SAM" id="MobiDB-lite"/>
    </source>
</evidence>
<evidence type="ECO:0000313" key="3">
    <source>
        <dbReference type="EMBL" id="KAH0616239.1"/>
    </source>
</evidence>
<dbReference type="Gene3D" id="3.30.70.1170">
    <property type="entry name" value="Sun protein, domain 3"/>
    <property type="match status" value="1"/>
</dbReference>
<dbReference type="InterPro" id="IPR042620">
    <property type="entry name" value="NSUN7"/>
</dbReference>
<evidence type="ECO:0000259" key="2">
    <source>
        <dbReference type="Pfam" id="PF21148"/>
    </source>
</evidence>
<dbReference type="Pfam" id="PF21148">
    <property type="entry name" value="NSUN5_fdxn-like"/>
    <property type="match status" value="1"/>
</dbReference>
<dbReference type="Gene3D" id="3.40.50.150">
    <property type="entry name" value="Vaccinia Virus protein VP39"/>
    <property type="match status" value="1"/>
</dbReference>
<dbReference type="EMBL" id="JAIPUX010005290">
    <property type="protein sequence ID" value="KAH0616239.1"/>
    <property type="molecule type" value="Genomic_DNA"/>
</dbReference>
<protein>
    <recommendedName>
        <fullName evidence="2">NOL1/NOP2/NSUN 5/7 ferredoxin-like domain-containing protein</fullName>
    </recommendedName>
</protein>
<gene>
    <name evidence="3" type="ORF">JD844_027212</name>
</gene>
<name>A0ABQ7SFZ1_PHRPL</name>
<feature type="domain" description="NOL1/NOP2/NSUN 5/7 ferredoxin-like" evidence="2">
    <location>
        <begin position="126"/>
        <end position="197"/>
    </location>
</feature>
<evidence type="ECO:0000313" key="4">
    <source>
        <dbReference type="Proteomes" id="UP000826234"/>
    </source>
</evidence>
<proteinExistence type="predicted"/>